<dbReference type="Proteomes" id="UP000189670">
    <property type="component" value="Unassembled WGS sequence"/>
</dbReference>
<dbReference type="Pfam" id="PF13936">
    <property type="entry name" value="HTH_38"/>
    <property type="match status" value="1"/>
</dbReference>
<gene>
    <name evidence="2" type="ORF">OMM_04754</name>
</gene>
<protein>
    <submittedName>
        <fullName evidence="2">Integrase family protein</fullName>
    </submittedName>
</protein>
<organism evidence="2 3">
    <name type="scientific">Candidatus Magnetoglobus multicellularis str. Araruama</name>
    <dbReference type="NCBI Taxonomy" id="890399"/>
    <lineage>
        <taxon>Bacteria</taxon>
        <taxon>Pseudomonadati</taxon>
        <taxon>Thermodesulfobacteriota</taxon>
        <taxon>Desulfobacteria</taxon>
        <taxon>Desulfobacterales</taxon>
        <taxon>Desulfobacteraceae</taxon>
        <taxon>Candidatus Magnetoglobus</taxon>
    </lineage>
</organism>
<dbReference type="EMBL" id="ATBP01001069">
    <property type="protein sequence ID" value="ETR68108.1"/>
    <property type="molecule type" value="Genomic_DNA"/>
</dbReference>
<dbReference type="PANTHER" id="PTHR35004:SF7">
    <property type="entry name" value="INTEGRASE PROTEIN"/>
    <property type="match status" value="1"/>
</dbReference>
<sequence>MIDHQKREAIYLLHNEGMSIRTIAKSLNVNRKTVRKIIEQKGQVPCTKRCDKKEPGDQLLIDLYNECEGYVQRIHEKLEEENGIQIGYSTLTRKIRELELGKPKNKRCEQVEDKVGEEMQHDTTTYKIKLGDKSVILVASIIYLRYSKIRYLRFYRSFNRFTMKCFIHEALSFWGYCAPICIIDNTNLARLHGTGKNAVIVPEMKEFARNYGFEFICHEKGHANRKAGNERSFFTVETNFFPGRKFENLDDINNQGFIWATEKFANRPVSKTRLIPARAFEYEKKFLTKLAPYITPPYIELMRSIDQYGYVSVNGNYYWVPGIKRFEVKVLQFSDQIKIYHQREMLIKYDLAPEWIKNKNIVLPINQNRNVSVIEKKHRDRRKKMRSRSKKINNYLDFAIKTKVGKKKHIFIQRLYRLFKNLTPVLFEKTISRALTYRIDDIETIERIAELQMKEASYSMPLPCIDESFKSRAAFIEGRFSEDVDLTKYKNKEEDNNE</sequence>
<name>A0A1V1NZY8_9BACT</name>
<dbReference type="InterPro" id="IPR025246">
    <property type="entry name" value="IS30-like_HTH"/>
</dbReference>
<comment type="caution">
    <text evidence="2">The sequence shown here is derived from an EMBL/GenBank/DDBJ whole genome shotgun (WGS) entry which is preliminary data.</text>
</comment>
<proteinExistence type="predicted"/>
<reference evidence="3" key="1">
    <citation type="submission" date="2012-11" db="EMBL/GenBank/DDBJ databases">
        <authorList>
            <person name="Lucero-Rivera Y.E."/>
            <person name="Tovar-Ramirez D."/>
        </authorList>
    </citation>
    <scope>NUCLEOTIDE SEQUENCE [LARGE SCALE GENOMIC DNA]</scope>
    <source>
        <strain evidence="3">Araruama</strain>
    </source>
</reference>
<evidence type="ECO:0000313" key="2">
    <source>
        <dbReference type="EMBL" id="ETR68108.1"/>
    </source>
</evidence>
<dbReference type="InterPro" id="IPR036388">
    <property type="entry name" value="WH-like_DNA-bd_sf"/>
</dbReference>
<dbReference type="Gene3D" id="1.10.10.10">
    <property type="entry name" value="Winged helix-like DNA-binding domain superfamily/Winged helix DNA-binding domain"/>
    <property type="match status" value="1"/>
</dbReference>
<accession>A0A1V1NZY8</accession>
<dbReference type="AlphaFoldDB" id="A0A1V1NZY8"/>
<dbReference type="PANTHER" id="PTHR35004">
    <property type="entry name" value="TRANSPOSASE RV3428C-RELATED"/>
    <property type="match status" value="1"/>
</dbReference>
<evidence type="ECO:0000313" key="3">
    <source>
        <dbReference type="Proteomes" id="UP000189670"/>
    </source>
</evidence>
<feature type="domain" description="Transposase IS30-like HTH" evidence="1">
    <location>
        <begin position="7"/>
        <end position="35"/>
    </location>
</feature>
<dbReference type="SUPFAM" id="SSF46689">
    <property type="entry name" value="Homeodomain-like"/>
    <property type="match status" value="1"/>
</dbReference>
<dbReference type="InterPro" id="IPR009057">
    <property type="entry name" value="Homeodomain-like_sf"/>
</dbReference>
<evidence type="ECO:0000259" key="1">
    <source>
        <dbReference type="Pfam" id="PF13936"/>
    </source>
</evidence>